<gene>
    <name evidence="2" type="ordered locus">RB7607</name>
</gene>
<dbReference type="HOGENOM" id="CLU_1711821_0_0_0"/>
<evidence type="ECO:0000313" key="2">
    <source>
        <dbReference type="EMBL" id="CAD75463.1"/>
    </source>
</evidence>
<dbReference type="EnsemblBacteria" id="CAD75463">
    <property type="protein sequence ID" value="CAD75463"/>
    <property type="gene ID" value="RB7607"/>
</dbReference>
<proteinExistence type="predicted"/>
<dbReference type="AlphaFoldDB" id="Q7UNF6"/>
<dbReference type="Proteomes" id="UP000001025">
    <property type="component" value="Chromosome"/>
</dbReference>
<protein>
    <submittedName>
        <fullName evidence="2">Uncharacterized protein</fullName>
    </submittedName>
</protein>
<feature type="region of interest" description="Disordered" evidence="1">
    <location>
        <begin position="1"/>
        <end position="68"/>
    </location>
</feature>
<sequence>MQSNGSMSDSCPGLPWRGAAAEHAPRVPRVRHGMSPVGPSVESPPTKVSPIIVPPNGTRPSSESRYRVPTGQTLTAIRKIVKFFASRLSGSFTSQIREDSANSPHEDLMGKECFLLKRPVQRTLVTKHFRETCLRAEHLSRDIPLNGVPPQAN</sequence>
<reference evidence="2 3" key="1">
    <citation type="journal article" date="2003" name="Proc. Natl. Acad. Sci. U.S.A.">
        <title>Complete genome sequence of the marine planctomycete Pirellula sp. strain 1.</title>
        <authorList>
            <person name="Gloeckner F.O."/>
            <person name="Kube M."/>
            <person name="Bauer M."/>
            <person name="Teeling H."/>
            <person name="Lombardot T."/>
            <person name="Ludwig W."/>
            <person name="Gade D."/>
            <person name="Beck A."/>
            <person name="Borzym K."/>
            <person name="Heitmann K."/>
            <person name="Rabus R."/>
            <person name="Schlesner H."/>
            <person name="Amann R."/>
            <person name="Reinhardt R."/>
        </authorList>
    </citation>
    <scope>NUCLEOTIDE SEQUENCE [LARGE SCALE GENOMIC DNA]</scope>
    <source>
        <strain evidence="3">DSM 10527 / NCIMB 13988 / SH1</strain>
    </source>
</reference>
<name>Q7UNF6_RHOBA</name>
<dbReference type="STRING" id="243090.RB7607"/>
<accession>Q7UNF6</accession>
<dbReference type="InParanoid" id="Q7UNF6"/>
<evidence type="ECO:0000313" key="3">
    <source>
        <dbReference type="Proteomes" id="UP000001025"/>
    </source>
</evidence>
<dbReference type="KEGG" id="rba:RB7607"/>
<keyword evidence="3" id="KW-1185">Reference proteome</keyword>
<organism evidence="2 3">
    <name type="scientific">Rhodopirellula baltica (strain DSM 10527 / NCIMB 13988 / SH1)</name>
    <dbReference type="NCBI Taxonomy" id="243090"/>
    <lineage>
        <taxon>Bacteria</taxon>
        <taxon>Pseudomonadati</taxon>
        <taxon>Planctomycetota</taxon>
        <taxon>Planctomycetia</taxon>
        <taxon>Pirellulales</taxon>
        <taxon>Pirellulaceae</taxon>
        <taxon>Rhodopirellula</taxon>
    </lineage>
</organism>
<dbReference type="EMBL" id="BX294146">
    <property type="protein sequence ID" value="CAD75463.1"/>
    <property type="molecule type" value="Genomic_DNA"/>
</dbReference>
<evidence type="ECO:0000256" key="1">
    <source>
        <dbReference type="SAM" id="MobiDB-lite"/>
    </source>
</evidence>